<keyword evidence="1" id="KW-0732">Signal</keyword>
<feature type="chain" id="PRO_5043337998" description="Nuclease HARBI1" evidence="1">
    <location>
        <begin position="19"/>
        <end position="188"/>
    </location>
</feature>
<evidence type="ECO:0000256" key="1">
    <source>
        <dbReference type="SAM" id="SignalP"/>
    </source>
</evidence>
<sequence>MEAICVLALQLLLLYWLGKKRQYRRQKYWVHGIFKRRERYGEYHHLVDKILNDEEKCMSYLRMRPSTFRVLLEMVGPAIEKRTTNFRRPLSQRECLVITLRYLAAGENPPSLSFHFCSGVTTIREIVSETCKAIWRILQPKVMPKPDELKWKKIASDFYERFQFPLCLGAIDGKHTYKKAQQSWIQIL</sequence>
<dbReference type="Proteomes" id="UP000735302">
    <property type="component" value="Unassembled WGS sequence"/>
</dbReference>
<keyword evidence="3" id="KW-1185">Reference proteome</keyword>
<dbReference type="EMBL" id="BLXT01003724">
    <property type="protein sequence ID" value="GFO03112.1"/>
    <property type="molecule type" value="Genomic_DNA"/>
</dbReference>
<comment type="caution">
    <text evidence="2">The sequence shown here is derived from an EMBL/GenBank/DDBJ whole genome shotgun (WGS) entry which is preliminary data.</text>
</comment>
<protein>
    <recommendedName>
        <fullName evidence="4">Nuclease HARBI1</fullName>
    </recommendedName>
</protein>
<evidence type="ECO:0000313" key="2">
    <source>
        <dbReference type="EMBL" id="GFO03112.1"/>
    </source>
</evidence>
<feature type="signal peptide" evidence="1">
    <location>
        <begin position="1"/>
        <end position="18"/>
    </location>
</feature>
<evidence type="ECO:0000313" key="3">
    <source>
        <dbReference type="Proteomes" id="UP000735302"/>
    </source>
</evidence>
<organism evidence="2 3">
    <name type="scientific">Plakobranchus ocellatus</name>
    <dbReference type="NCBI Taxonomy" id="259542"/>
    <lineage>
        <taxon>Eukaryota</taxon>
        <taxon>Metazoa</taxon>
        <taxon>Spiralia</taxon>
        <taxon>Lophotrochozoa</taxon>
        <taxon>Mollusca</taxon>
        <taxon>Gastropoda</taxon>
        <taxon>Heterobranchia</taxon>
        <taxon>Euthyneura</taxon>
        <taxon>Panpulmonata</taxon>
        <taxon>Sacoglossa</taxon>
        <taxon>Placobranchoidea</taxon>
        <taxon>Plakobranchidae</taxon>
        <taxon>Plakobranchus</taxon>
    </lineage>
</organism>
<accession>A0AAV4A754</accession>
<evidence type="ECO:0008006" key="4">
    <source>
        <dbReference type="Google" id="ProtNLM"/>
    </source>
</evidence>
<reference evidence="2 3" key="1">
    <citation type="journal article" date="2021" name="Elife">
        <title>Chloroplast acquisition without the gene transfer in kleptoplastic sea slugs, Plakobranchus ocellatus.</title>
        <authorList>
            <person name="Maeda T."/>
            <person name="Takahashi S."/>
            <person name="Yoshida T."/>
            <person name="Shimamura S."/>
            <person name="Takaki Y."/>
            <person name="Nagai Y."/>
            <person name="Toyoda A."/>
            <person name="Suzuki Y."/>
            <person name="Arimoto A."/>
            <person name="Ishii H."/>
            <person name="Satoh N."/>
            <person name="Nishiyama T."/>
            <person name="Hasebe M."/>
            <person name="Maruyama T."/>
            <person name="Minagawa J."/>
            <person name="Obokata J."/>
            <person name="Shigenobu S."/>
        </authorList>
    </citation>
    <scope>NUCLEOTIDE SEQUENCE [LARGE SCALE GENOMIC DNA]</scope>
</reference>
<dbReference type="AlphaFoldDB" id="A0AAV4A754"/>
<name>A0AAV4A754_9GAST</name>
<gene>
    <name evidence="2" type="ORF">PoB_002961700</name>
</gene>
<proteinExistence type="predicted"/>